<evidence type="ECO:0000313" key="1">
    <source>
        <dbReference type="EMBL" id="KAJ7524555.1"/>
    </source>
</evidence>
<reference evidence="2" key="1">
    <citation type="journal article" date="2024" name="Proc. Natl. Acad. Sci. U.S.A.">
        <title>Extraordinary preservation of gene collinearity over three hundred million years revealed in homosporous lycophytes.</title>
        <authorList>
            <person name="Li C."/>
            <person name="Wickell D."/>
            <person name="Kuo L.Y."/>
            <person name="Chen X."/>
            <person name="Nie B."/>
            <person name="Liao X."/>
            <person name="Peng D."/>
            <person name="Ji J."/>
            <person name="Jenkins J."/>
            <person name="Williams M."/>
            <person name="Shu S."/>
            <person name="Plott C."/>
            <person name="Barry K."/>
            <person name="Rajasekar S."/>
            <person name="Grimwood J."/>
            <person name="Han X."/>
            <person name="Sun S."/>
            <person name="Hou Z."/>
            <person name="He W."/>
            <person name="Dai G."/>
            <person name="Sun C."/>
            <person name="Schmutz J."/>
            <person name="Leebens-Mack J.H."/>
            <person name="Li F.W."/>
            <person name="Wang L."/>
        </authorList>
    </citation>
    <scope>NUCLEOTIDE SEQUENCE [LARGE SCALE GENOMIC DNA]</scope>
    <source>
        <strain evidence="2">cv. PW_Plant_1</strain>
    </source>
</reference>
<dbReference type="EMBL" id="CM055108">
    <property type="protein sequence ID" value="KAJ7524555.1"/>
    <property type="molecule type" value="Genomic_DNA"/>
</dbReference>
<proteinExistence type="predicted"/>
<evidence type="ECO:0000313" key="2">
    <source>
        <dbReference type="Proteomes" id="UP001162992"/>
    </source>
</evidence>
<accession>A0ACC2B4C5</accession>
<keyword evidence="2" id="KW-1185">Reference proteome</keyword>
<organism evidence="1 2">
    <name type="scientific">Diphasiastrum complanatum</name>
    <name type="common">Issler's clubmoss</name>
    <name type="synonym">Lycopodium complanatum</name>
    <dbReference type="NCBI Taxonomy" id="34168"/>
    <lineage>
        <taxon>Eukaryota</taxon>
        <taxon>Viridiplantae</taxon>
        <taxon>Streptophyta</taxon>
        <taxon>Embryophyta</taxon>
        <taxon>Tracheophyta</taxon>
        <taxon>Lycopodiopsida</taxon>
        <taxon>Lycopodiales</taxon>
        <taxon>Lycopodiaceae</taxon>
        <taxon>Lycopodioideae</taxon>
        <taxon>Diphasiastrum</taxon>
    </lineage>
</organism>
<gene>
    <name evidence="1" type="ORF">O6H91_17G011000</name>
</gene>
<sequence>MAVELYLWIFSFFAVAGSIGIVIFQLLCLSDLEFDYINPFDSSNRINKFVLPEFAIQGILSGIYLLSGHWFMFLLNLPLLCFHARLYLKQQHLIDVTEIFNLLDREKKQRFIKLGFYLLLLIIVMYRLVVSAVELIIQSDTEYDGTHGFEGVTI</sequence>
<comment type="caution">
    <text evidence="1">The sequence shown here is derived from an EMBL/GenBank/DDBJ whole genome shotgun (WGS) entry which is preliminary data.</text>
</comment>
<name>A0ACC2B4C5_DIPCM</name>
<dbReference type="Proteomes" id="UP001162992">
    <property type="component" value="Chromosome 17"/>
</dbReference>
<protein>
    <submittedName>
        <fullName evidence="1">Uncharacterized protein</fullName>
    </submittedName>
</protein>